<evidence type="ECO:0000313" key="3">
    <source>
        <dbReference type="EMBL" id="KNC68489.1"/>
    </source>
</evidence>
<dbReference type="InterPro" id="IPR050879">
    <property type="entry name" value="Acyltransferase_3"/>
</dbReference>
<dbReference type="GO" id="GO:0016747">
    <property type="term" value="F:acyltransferase activity, transferring groups other than amino-acyl groups"/>
    <property type="evidence" value="ECO:0007669"/>
    <property type="project" value="InterPro"/>
</dbReference>
<dbReference type="GO" id="GO:0000271">
    <property type="term" value="P:polysaccharide biosynthetic process"/>
    <property type="evidence" value="ECO:0007669"/>
    <property type="project" value="TreeGrafter"/>
</dbReference>
<dbReference type="Proteomes" id="UP000036850">
    <property type="component" value="Unassembled WGS sequence"/>
</dbReference>
<feature type="transmembrane region" description="Helical" evidence="1">
    <location>
        <begin position="217"/>
        <end position="240"/>
    </location>
</feature>
<dbReference type="Pfam" id="PF01757">
    <property type="entry name" value="Acyl_transf_3"/>
    <property type="match status" value="1"/>
</dbReference>
<keyword evidence="1" id="KW-1133">Transmembrane helix</keyword>
<keyword evidence="1" id="KW-0472">Membrane</keyword>
<dbReference type="PANTHER" id="PTHR23028">
    <property type="entry name" value="ACETYLTRANSFERASE"/>
    <property type="match status" value="1"/>
</dbReference>
<keyword evidence="3" id="KW-0012">Acyltransferase</keyword>
<feature type="transmembrane region" description="Helical" evidence="1">
    <location>
        <begin position="48"/>
        <end position="69"/>
    </location>
</feature>
<organism evidence="3 4">
    <name type="scientific">Pseudoalteromonas rubra</name>
    <dbReference type="NCBI Taxonomy" id="43658"/>
    <lineage>
        <taxon>Bacteria</taxon>
        <taxon>Pseudomonadati</taxon>
        <taxon>Pseudomonadota</taxon>
        <taxon>Gammaproteobacteria</taxon>
        <taxon>Alteromonadales</taxon>
        <taxon>Pseudoalteromonadaceae</taxon>
        <taxon>Pseudoalteromonas</taxon>
    </lineage>
</organism>
<name>A0A0L0EVQ6_9GAMM</name>
<gene>
    <name evidence="3" type="ORF">AC626_04525</name>
</gene>
<accession>A0A0L0EVQ6</accession>
<dbReference type="PATRIC" id="fig|43658.6.peg.3004"/>
<comment type="caution">
    <text evidence="3">The sequence shown here is derived from an EMBL/GenBank/DDBJ whole genome shotgun (WGS) entry which is preliminary data.</text>
</comment>
<feature type="domain" description="Acyltransferase 3" evidence="2">
    <location>
        <begin position="6"/>
        <end position="324"/>
    </location>
</feature>
<feature type="transmembrane region" description="Helical" evidence="1">
    <location>
        <begin position="133"/>
        <end position="151"/>
    </location>
</feature>
<feature type="transmembrane region" description="Helical" evidence="1">
    <location>
        <begin position="158"/>
        <end position="178"/>
    </location>
</feature>
<dbReference type="PANTHER" id="PTHR23028:SF53">
    <property type="entry name" value="ACYL_TRANSF_3 DOMAIN-CONTAINING PROTEIN"/>
    <property type="match status" value="1"/>
</dbReference>
<feature type="transmembrane region" description="Helical" evidence="1">
    <location>
        <begin position="307"/>
        <end position="329"/>
    </location>
</feature>
<dbReference type="InterPro" id="IPR002656">
    <property type="entry name" value="Acyl_transf_3_dom"/>
</dbReference>
<feature type="transmembrane region" description="Helical" evidence="1">
    <location>
        <begin position="10"/>
        <end position="28"/>
    </location>
</feature>
<feature type="transmembrane region" description="Helical" evidence="1">
    <location>
        <begin position="184"/>
        <end position="205"/>
    </location>
</feature>
<dbReference type="GO" id="GO:0016020">
    <property type="term" value="C:membrane"/>
    <property type="evidence" value="ECO:0007669"/>
    <property type="project" value="TreeGrafter"/>
</dbReference>
<keyword evidence="1" id="KW-0812">Transmembrane</keyword>
<feature type="transmembrane region" description="Helical" evidence="1">
    <location>
        <begin position="277"/>
        <end position="295"/>
    </location>
</feature>
<dbReference type="AlphaFoldDB" id="A0A0L0EVQ6"/>
<feature type="transmembrane region" description="Helical" evidence="1">
    <location>
        <begin position="246"/>
        <end position="265"/>
    </location>
</feature>
<reference evidence="4" key="1">
    <citation type="submission" date="2015-07" db="EMBL/GenBank/DDBJ databases">
        <title>Draft genome sequence of a Pseudoalteromonas rubra strain, OCN096, isolated from Kaneohe Bay, Oahu, Hawaii.</title>
        <authorList>
            <person name="Beurmann S."/>
            <person name="Ushijima B."/>
            <person name="Belcaid M."/>
            <person name="Callahan S.M."/>
            <person name="Aeby G.S."/>
        </authorList>
    </citation>
    <scope>NUCLEOTIDE SEQUENCE [LARGE SCALE GENOMIC DNA]</scope>
    <source>
        <strain evidence="4">OCN096</strain>
    </source>
</reference>
<dbReference type="EMBL" id="LFZX01000021">
    <property type="protein sequence ID" value="KNC68489.1"/>
    <property type="molecule type" value="Genomic_DNA"/>
</dbReference>
<proteinExistence type="predicted"/>
<feature type="transmembrane region" description="Helical" evidence="1">
    <location>
        <begin position="81"/>
        <end position="102"/>
    </location>
</feature>
<dbReference type="OrthoDB" id="9767863at2"/>
<evidence type="ECO:0000313" key="4">
    <source>
        <dbReference type="Proteomes" id="UP000036850"/>
    </source>
</evidence>
<keyword evidence="3" id="KW-0808">Transferase</keyword>
<evidence type="ECO:0000259" key="2">
    <source>
        <dbReference type="Pfam" id="PF01757"/>
    </source>
</evidence>
<sequence>MTQRVYELDLLRFICALGVVIFHYTYTGHMEGFAPIADFETVREVTRYTYMGINFFFVISGFVILMSLQGRTLREFLTARFIRLYPAYWAALTITALATLLWGKDVFKVSLGQYLTNLTMAQELFSVASLDSAYWTLYIELKFYLCMVLLVACGLMPYLKAILALVLSVSLLALFLPWSSNINMFVAMFPHWSGYFACGCVFYLVRRDGLNWQGAGLLVLSLAFMMTQSVLFGALMQSWFNIPFHGPTIALINGIFFALLCLTALAKRHPFRFRRWYYLGILTYPLYLLHQHLGYMLFNRFGNEHNIAILVVFTTLAMIILAGLLHYGIEKPVSSWLTRRTKRSVQPEQVANQV</sequence>
<evidence type="ECO:0000256" key="1">
    <source>
        <dbReference type="SAM" id="Phobius"/>
    </source>
</evidence>
<protein>
    <submittedName>
        <fullName evidence="3">Acyltransferase</fullName>
    </submittedName>
</protein>